<feature type="transmembrane region" description="Helical" evidence="1">
    <location>
        <begin position="12"/>
        <end position="30"/>
    </location>
</feature>
<protein>
    <recommendedName>
        <fullName evidence="4">DUF4320 family protein</fullName>
    </recommendedName>
</protein>
<evidence type="ECO:0008006" key="4">
    <source>
        <dbReference type="Google" id="ProtNLM"/>
    </source>
</evidence>
<keyword evidence="2" id="KW-0614">Plasmid</keyword>
<geneLocation type="plasmid" evidence="3">
    <name>ppbmmp</name>
</geneLocation>
<dbReference type="Proteomes" id="UP000326961">
    <property type="component" value="Plasmid pPbmMP"/>
</dbReference>
<proteinExistence type="predicted"/>
<dbReference type="EMBL" id="CP032455">
    <property type="protein sequence ID" value="QEZ70793.1"/>
    <property type="molecule type" value="Genomic_DNA"/>
</dbReference>
<keyword evidence="1" id="KW-0472">Membrane</keyword>
<dbReference type="RefSeq" id="WP_021430687.1">
    <property type="nucleotide sequence ID" value="NZ_CM017269.1"/>
</dbReference>
<gene>
    <name evidence="2" type="ORF">D4A35_17805</name>
</gene>
<evidence type="ECO:0000313" key="3">
    <source>
        <dbReference type="Proteomes" id="UP000326961"/>
    </source>
</evidence>
<keyword evidence="1" id="KW-0812">Transmembrane</keyword>
<evidence type="ECO:0000256" key="1">
    <source>
        <dbReference type="SAM" id="Phobius"/>
    </source>
</evidence>
<accession>A0A5P3XKF3</accession>
<evidence type="ECO:0000313" key="2">
    <source>
        <dbReference type="EMBL" id="QEZ70793.1"/>
    </source>
</evidence>
<dbReference type="AlphaFoldDB" id="A0A5P3XKF3"/>
<reference evidence="2 3" key="1">
    <citation type="submission" date="2018-09" db="EMBL/GenBank/DDBJ databases">
        <title>A clostridial neurotoxin that targets Anopheles mosquitoes.</title>
        <authorList>
            <person name="Contreras E."/>
            <person name="Masuyer G."/>
            <person name="Qureshi N."/>
            <person name="Chawla S."/>
            <person name="Lim H.L."/>
            <person name="Chen J."/>
            <person name="Stenmark P."/>
            <person name="Gill S."/>
        </authorList>
    </citation>
    <scope>NUCLEOTIDE SEQUENCE [LARGE SCALE GENOMIC DNA]</scope>
    <source>
        <strain evidence="2 3">Cbm</strain>
        <plasmid evidence="3">ppbmmp</plasmid>
    </source>
</reference>
<name>A0A5P3XKF3_PARBF</name>
<organism evidence="2 3">
    <name type="scientific">Paraclostridium bifermentans</name>
    <name type="common">Clostridium bifermentans</name>
    <dbReference type="NCBI Taxonomy" id="1490"/>
    <lineage>
        <taxon>Bacteria</taxon>
        <taxon>Bacillati</taxon>
        <taxon>Bacillota</taxon>
        <taxon>Clostridia</taxon>
        <taxon>Peptostreptococcales</taxon>
        <taxon>Peptostreptococcaceae</taxon>
        <taxon>Paraclostridium</taxon>
    </lineage>
</organism>
<sequence length="120" mass="13625">MLEGSIMASVKLYIFAILITFIVAISIFCFEVQQVNSFRGYVDTQIERNGGLTANAITNINTYNQKNYKGKFTINSDQMNQKFAYGSIVNYQIVGKYKMLFLDFDTQSYPINGSSISLIR</sequence>
<keyword evidence="1" id="KW-1133">Transmembrane helix</keyword>